<proteinExistence type="predicted"/>
<name>A0ABQ9Y5V6_9EUKA</name>
<protein>
    <submittedName>
        <fullName evidence="2">Uncharacterized protein</fullName>
    </submittedName>
</protein>
<dbReference type="Proteomes" id="UP001281761">
    <property type="component" value="Unassembled WGS sequence"/>
</dbReference>
<feature type="region of interest" description="Disordered" evidence="1">
    <location>
        <begin position="1"/>
        <end position="20"/>
    </location>
</feature>
<evidence type="ECO:0000256" key="1">
    <source>
        <dbReference type="SAM" id="MobiDB-lite"/>
    </source>
</evidence>
<gene>
    <name evidence="2" type="ORF">BLNAU_5911</name>
</gene>
<dbReference type="EMBL" id="JARBJD010000032">
    <property type="protein sequence ID" value="KAK2959116.1"/>
    <property type="molecule type" value="Genomic_DNA"/>
</dbReference>
<organism evidence="2 3">
    <name type="scientific">Blattamonas nauphoetae</name>
    <dbReference type="NCBI Taxonomy" id="2049346"/>
    <lineage>
        <taxon>Eukaryota</taxon>
        <taxon>Metamonada</taxon>
        <taxon>Preaxostyla</taxon>
        <taxon>Oxymonadida</taxon>
        <taxon>Blattamonas</taxon>
    </lineage>
</organism>
<evidence type="ECO:0000313" key="3">
    <source>
        <dbReference type="Proteomes" id="UP001281761"/>
    </source>
</evidence>
<reference evidence="2 3" key="1">
    <citation type="journal article" date="2022" name="bioRxiv">
        <title>Genomics of Preaxostyla Flagellates Illuminates Evolutionary Transitions and the Path Towards Mitochondrial Loss.</title>
        <authorList>
            <person name="Novak L.V.F."/>
            <person name="Treitli S.C."/>
            <person name="Pyrih J."/>
            <person name="Halakuc P."/>
            <person name="Pipaliya S.V."/>
            <person name="Vacek V."/>
            <person name="Brzon O."/>
            <person name="Soukal P."/>
            <person name="Eme L."/>
            <person name="Dacks J.B."/>
            <person name="Karnkowska A."/>
            <person name="Elias M."/>
            <person name="Hampl V."/>
        </authorList>
    </citation>
    <scope>NUCLEOTIDE SEQUENCE [LARGE SCALE GENOMIC DNA]</scope>
    <source>
        <strain evidence="2">NAU3</strain>
        <tissue evidence="2">Gut</tissue>
    </source>
</reference>
<sequence>MNTIIKKTNSFSNSTSPDLSSSHLPFSVDCSSFLNWNEQNNPSDSEKAAIFRSLVATVKSQPALDVSLEVKAVKFLESVHPKDEESAYAIVASSGLFPDEYSTNFIQCIVVLVSSASHAIIATTMEMLNRLILTSSVQVRLALVKANLIPQLVASLHPLSVSSPDYAHIHTGLIRSIINSFWLTTPDCLEQLGIEDSDEEQAVHEIVFQHVVAPSEKYIWHLCVNRYSIIDRRQSWNFMEMLARLLPRCSYHQPSMDCVFRLPVFLTIPSYLAFFEWNDLTEFFLFLLNNFQWNWNGPRREEQQMWKTVHQMLRMEGIEDVIEAKLRNIRKRSAGRPLVGAPTEWSNTLGMNLPLRR</sequence>
<keyword evidence="3" id="KW-1185">Reference proteome</keyword>
<comment type="caution">
    <text evidence="2">The sequence shown here is derived from an EMBL/GenBank/DDBJ whole genome shotgun (WGS) entry which is preliminary data.</text>
</comment>
<evidence type="ECO:0000313" key="2">
    <source>
        <dbReference type="EMBL" id="KAK2959116.1"/>
    </source>
</evidence>
<accession>A0ABQ9Y5V6</accession>